<dbReference type="PANTHER" id="PTHR31945">
    <property type="entry name" value="TRANSCRIPTION FACTOR SCREAM2-RELATED"/>
    <property type="match status" value="1"/>
</dbReference>
<dbReference type="PANTHER" id="PTHR31945:SF68">
    <property type="entry name" value="TRANSCRIPTION FACTOR UDT1"/>
    <property type="match status" value="1"/>
</dbReference>
<gene>
    <name evidence="8" type="ORF">ZIOFF_032860</name>
</gene>
<dbReference type="GO" id="GO:0046983">
    <property type="term" value="F:protein dimerization activity"/>
    <property type="evidence" value="ECO:0007669"/>
    <property type="project" value="InterPro"/>
</dbReference>
<protein>
    <recommendedName>
        <fullName evidence="7">BHLH domain-containing protein</fullName>
    </recommendedName>
</protein>
<dbReference type="AlphaFoldDB" id="A0A8J5GPL2"/>
<feature type="domain" description="BHLH" evidence="7">
    <location>
        <begin position="35"/>
        <end position="84"/>
    </location>
</feature>
<name>A0A8J5GPL2_ZINOF</name>
<dbReference type="Proteomes" id="UP000734854">
    <property type="component" value="Unassembled WGS sequence"/>
</dbReference>
<evidence type="ECO:0000256" key="2">
    <source>
        <dbReference type="ARBA" id="ARBA00005510"/>
    </source>
</evidence>
<sequence>MPRRQREATEAAIDLVEAALGDWCNEVREVPVEAKYKSKNLEAERRRRTKLNGKLLALRSLRWRCSQMSKESTLMDAISYIKELEQKKAELQMELAQIPDEDGGKQGSLSSTGTMTATTVPLEAVQLQGKVELSPIGVNKYHLGIIFKNKEGAFVKLLESLSKVGAEVTAVSSVAFSGFSETVLCIEVKDEERFSMAQLKQQLLSMV</sequence>
<evidence type="ECO:0000256" key="3">
    <source>
        <dbReference type="ARBA" id="ARBA00023015"/>
    </source>
</evidence>
<dbReference type="InterPro" id="IPR011598">
    <property type="entry name" value="bHLH_dom"/>
</dbReference>
<dbReference type="GO" id="GO:0003700">
    <property type="term" value="F:DNA-binding transcription factor activity"/>
    <property type="evidence" value="ECO:0007669"/>
    <property type="project" value="TreeGrafter"/>
</dbReference>
<dbReference type="Pfam" id="PF00010">
    <property type="entry name" value="HLH"/>
    <property type="match status" value="1"/>
</dbReference>
<comment type="caution">
    <text evidence="8">The sequence shown here is derived from an EMBL/GenBank/DDBJ whole genome shotgun (WGS) entry which is preliminary data.</text>
</comment>
<keyword evidence="5" id="KW-0539">Nucleus</keyword>
<evidence type="ECO:0000256" key="6">
    <source>
        <dbReference type="SAM" id="Coils"/>
    </source>
</evidence>
<dbReference type="EMBL" id="JACMSC010000009">
    <property type="protein sequence ID" value="KAG6507510.1"/>
    <property type="molecule type" value="Genomic_DNA"/>
</dbReference>
<keyword evidence="4" id="KW-0804">Transcription</keyword>
<keyword evidence="9" id="KW-1185">Reference proteome</keyword>
<dbReference type="InterPro" id="IPR051358">
    <property type="entry name" value="TF_AMS/ICE1/BHLH6-like"/>
</dbReference>
<dbReference type="SUPFAM" id="SSF47459">
    <property type="entry name" value="HLH, helix-loop-helix DNA-binding domain"/>
    <property type="match status" value="1"/>
</dbReference>
<evidence type="ECO:0000256" key="5">
    <source>
        <dbReference type="ARBA" id="ARBA00023242"/>
    </source>
</evidence>
<evidence type="ECO:0000256" key="4">
    <source>
        <dbReference type="ARBA" id="ARBA00023163"/>
    </source>
</evidence>
<proteinExistence type="inferred from homology"/>
<keyword evidence="6" id="KW-0175">Coiled coil</keyword>
<evidence type="ECO:0000313" key="9">
    <source>
        <dbReference type="Proteomes" id="UP000734854"/>
    </source>
</evidence>
<keyword evidence="3" id="KW-0805">Transcription regulation</keyword>
<dbReference type="InterPro" id="IPR036638">
    <property type="entry name" value="HLH_DNA-bd_sf"/>
</dbReference>
<accession>A0A8J5GPL2</accession>
<reference evidence="8 9" key="1">
    <citation type="submission" date="2020-08" db="EMBL/GenBank/DDBJ databases">
        <title>Plant Genome Project.</title>
        <authorList>
            <person name="Zhang R.-G."/>
        </authorList>
    </citation>
    <scope>NUCLEOTIDE SEQUENCE [LARGE SCALE GENOMIC DNA]</scope>
    <source>
        <tissue evidence="8">Rhizome</tissue>
    </source>
</reference>
<evidence type="ECO:0000313" key="8">
    <source>
        <dbReference type="EMBL" id="KAG6507510.1"/>
    </source>
</evidence>
<dbReference type="Gene3D" id="4.10.280.10">
    <property type="entry name" value="Helix-loop-helix DNA-binding domain"/>
    <property type="match status" value="1"/>
</dbReference>
<evidence type="ECO:0000256" key="1">
    <source>
        <dbReference type="ARBA" id="ARBA00004123"/>
    </source>
</evidence>
<dbReference type="SMART" id="SM00353">
    <property type="entry name" value="HLH"/>
    <property type="match status" value="1"/>
</dbReference>
<comment type="subcellular location">
    <subcellularLocation>
        <location evidence="1">Nucleus</location>
    </subcellularLocation>
</comment>
<organism evidence="8 9">
    <name type="scientific">Zingiber officinale</name>
    <name type="common">Ginger</name>
    <name type="synonym">Amomum zingiber</name>
    <dbReference type="NCBI Taxonomy" id="94328"/>
    <lineage>
        <taxon>Eukaryota</taxon>
        <taxon>Viridiplantae</taxon>
        <taxon>Streptophyta</taxon>
        <taxon>Embryophyta</taxon>
        <taxon>Tracheophyta</taxon>
        <taxon>Spermatophyta</taxon>
        <taxon>Magnoliopsida</taxon>
        <taxon>Liliopsida</taxon>
        <taxon>Zingiberales</taxon>
        <taxon>Zingiberaceae</taxon>
        <taxon>Zingiber</taxon>
    </lineage>
</organism>
<feature type="coiled-coil region" evidence="6">
    <location>
        <begin position="74"/>
        <end position="101"/>
    </location>
</feature>
<comment type="similarity">
    <text evidence="2">Belongs to the bHLH protein family.</text>
</comment>
<dbReference type="GO" id="GO:0043565">
    <property type="term" value="F:sequence-specific DNA binding"/>
    <property type="evidence" value="ECO:0007669"/>
    <property type="project" value="TreeGrafter"/>
</dbReference>
<dbReference type="GO" id="GO:0005634">
    <property type="term" value="C:nucleus"/>
    <property type="evidence" value="ECO:0007669"/>
    <property type="project" value="UniProtKB-SubCell"/>
</dbReference>
<dbReference type="PROSITE" id="PS50888">
    <property type="entry name" value="BHLH"/>
    <property type="match status" value="1"/>
</dbReference>
<evidence type="ECO:0000259" key="7">
    <source>
        <dbReference type="PROSITE" id="PS50888"/>
    </source>
</evidence>